<dbReference type="PANTHER" id="PTHR43675">
    <property type="entry name" value="ARSENITE METHYLTRANSFERASE"/>
    <property type="match status" value="1"/>
</dbReference>
<dbReference type="SUPFAM" id="SSF53335">
    <property type="entry name" value="S-adenosyl-L-methionine-dependent methyltransferases"/>
    <property type="match status" value="1"/>
</dbReference>
<dbReference type="EMBL" id="JRKL02002358">
    <property type="protein sequence ID" value="KAF3959306.1"/>
    <property type="molecule type" value="Genomic_DNA"/>
</dbReference>
<reference evidence="2" key="1">
    <citation type="submission" date="2020-03" db="EMBL/GenBank/DDBJ databases">
        <title>Castanea mollissima Vanexum genome sequencing.</title>
        <authorList>
            <person name="Staton M."/>
        </authorList>
    </citation>
    <scope>NUCLEOTIDE SEQUENCE</scope>
    <source>
        <tissue evidence="2">Leaf</tissue>
    </source>
</reference>
<protein>
    <submittedName>
        <fullName evidence="2">Uncharacterized protein</fullName>
    </submittedName>
</protein>
<keyword evidence="1" id="KW-0472">Membrane</keyword>
<sequence>MIILHCQTNRGIKLTTRFFYFDVGSLMFVFSKILALGFDEKFIRTWEYYFDYCAAGFKSRTLGVYQVCFLPKYYYDT</sequence>
<accession>A0A8J4VST2</accession>
<gene>
    <name evidence="2" type="ORF">CMV_015864</name>
</gene>
<dbReference type="InterPro" id="IPR026669">
    <property type="entry name" value="Arsenite_MeTrfase-like"/>
</dbReference>
<keyword evidence="3" id="KW-1185">Reference proteome</keyword>
<proteinExistence type="predicted"/>
<keyword evidence="1" id="KW-0812">Transmembrane</keyword>
<name>A0A8J4VST2_9ROSI</name>
<comment type="caution">
    <text evidence="2">The sequence shown here is derived from an EMBL/GenBank/DDBJ whole genome shotgun (WGS) entry which is preliminary data.</text>
</comment>
<dbReference type="Gene3D" id="3.40.50.150">
    <property type="entry name" value="Vaccinia Virus protein VP39"/>
    <property type="match status" value="1"/>
</dbReference>
<feature type="transmembrane region" description="Helical" evidence="1">
    <location>
        <begin position="18"/>
        <end position="38"/>
    </location>
</feature>
<dbReference type="AlphaFoldDB" id="A0A8J4VST2"/>
<keyword evidence="1" id="KW-1133">Transmembrane helix</keyword>
<evidence type="ECO:0000313" key="3">
    <source>
        <dbReference type="Proteomes" id="UP000737018"/>
    </source>
</evidence>
<dbReference type="Proteomes" id="UP000737018">
    <property type="component" value="Unassembled WGS sequence"/>
</dbReference>
<evidence type="ECO:0000256" key="1">
    <source>
        <dbReference type="SAM" id="Phobius"/>
    </source>
</evidence>
<dbReference type="GO" id="GO:0008168">
    <property type="term" value="F:methyltransferase activity"/>
    <property type="evidence" value="ECO:0007669"/>
    <property type="project" value="TreeGrafter"/>
</dbReference>
<organism evidence="2 3">
    <name type="scientific">Castanea mollissima</name>
    <name type="common">Chinese chestnut</name>
    <dbReference type="NCBI Taxonomy" id="60419"/>
    <lineage>
        <taxon>Eukaryota</taxon>
        <taxon>Viridiplantae</taxon>
        <taxon>Streptophyta</taxon>
        <taxon>Embryophyta</taxon>
        <taxon>Tracheophyta</taxon>
        <taxon>Spermatophyta</taxon>
        <taxon>Magnoliopsida</taxon>
        <taxon>eudicotyledons</taxon>
        <taxon>Gunneridae</taxon>
        <taxon>Pentapetalae</taxon>
        <taxon>rosids</taxon>
        <taxon>fabids</taxon>
        <taxon>Fagales</taxon>
        <taxon>Fagaceae</taxon>
        <taxon>Castanea</taxon>
    </lineage>
</organism>
<evidence type="ECO:0000313" key="2">
    <source>
        <dbReference type="EMBL" id="KAF3959306.1"/>
    </source>
</evidence>
<dbReference type="PANTHER" id="PTHR43675:SF30">
    <property type="entry name" value="CYCLOPROPANE-FATTY-ACYL-PHOSPHOLIPID SYNTHASE"/>
    <property type="match status" value="1"/>
</dbReference>
<dbReference type="InterPro" id="IPR029063">
    <property type="entry name" value="SAM-dependent_MTases_sf"/>
</dbReference>
<dbReference type="OrthoDB" id="1646968at2759"/>